<reference evidence="2 3" key="1">
    <citation type="submission" date="2024-08" db="EMBL/GenBank/DDBJ databases">
        <title>Insights into the chromosomal genome structure of Flemingia macrophylla.</title>
        <authorList>
            <person name="Ding Y."/>
            <person name="Zhao Y."/>
            <person name="Bi W."/>
            <person name="Wu M."/>
            <person name="Zhao G."/>
            <person name="Gong Y."/>
            <person name="Li W."/>
            <person name="Zhang P."/>
        </authorList>
    </citation>
    <scope>NUCLEOTIDE SEQUENCE [LARGE SCALE GENOMIC DNA]</scope>
    <source>
        <strain evidence="2">DYQJB</strain>
        <tissue evidence="2">Leaf</tissue>
    </source>
</reference>
<feature type="compositionally biased region" description="Low complexity" evidence="1">
    <location>
        <begin position="112"/>
        <end position="122"/>
    </location>
</feature>
<name>A0ABD1MUG5_9FABA</name>
<accession>A0ABD1MUG5</accession>
<feature type="region of interest" description="Disordered" evidence="1">
    <location>
        <begin position="109"/>
        <end position="142"/>
    </location>
</feature>
<evidence type="ECO:0000313" key="2">
    <source>
        <dbReference type="EMBL" id="KAL2339123.1"/>
    </source>
</evidence>
<sequence>MVRQGRRLGRGESKLNLTCASAGVTEAEIDKNPETEQGRIYGTGDLARVYNGGDRSFTLKRKTSDSEQEEITHLKQELAEYKEKIRRLEQEQRDFQSVVMQFLPIEAKDAFQQNQQQRNQQNDQEDQEKDQQQQDSPNYDDY</sequence>
<protein>
    <submittedName>
        <fullName evidence="2">Uncharacterized protein</fullName>
    </submittedName>
</protein>
<organism evidence="2 3">
    <name type="scientific">Flemingia macrophylla</name>
    <dbReference type="NCBI Taxonomy" id="520843"/>
    <lineage>
        <taxon>Eukaryota</taxon>
        <taxon>Viridiplantae</taxon>
        <taxon>Streptophyta</taxon>
        <taxon>Embryophyta</taxon>
        <taxon>Tracheophyta</taxon>
        <taxon>Spermatophyta</taxon>
        <taxon>Magnoliopsida</taxon>
        <taxon>eudicotyledons</taxon>
        <taxon>Gunneridae</taxon>
        <taxon>Pentapetalae</taxon>
        <taxon>rosids</taxon>
        <taxon>fabids</taxon>
        <taxon>Fabales</taxon>
        <taxon>Fabaceae</taxon>
        <taxon>Papilionoideae</taxon>
        <taxon>50 kb inversion clade</taxon>
        <taxon>NPAAA clade</taxon>
        <taxon>indigoferoid/millettioid clade</taxon>
        <taxon>Phaseoleae</taxon>
        <taxon>Flemingia</taxon>
    </lineage>
</organism>
<evidence type="ECO:0000256" key="1">
    <source>
        <dbReference type="SAM" id="MobiDB-lite"/>
    </source>
</evidence>
<dbReference type="EMBL" id="JBGMDY010000004">
    <property type="protein sequence ID" value="KAL2339123.1"/>
    <property type="molecule type" value="Genomic_DNA"/>
</dbReference>
<evidence type="ECO:0000313" key="3">
    <source>
        <dbReference type="Proteomes" id="UP001603857"/>
    </source>
</evidence>
<proteinExistence type="predicted"/>
<keyword evidence="3" id="KW-1185">Reference proteome</keyword>
<comment type="caution">
    <text evidence="2">The sequence shown here is derived from an EMBL/GenBank/DDBJ whole genome shotgun (WGS) entry which is preliminary data.</text>
</comment>
<dbReference type="Proteomes" id="UP001603857">
    <property type="component" value="Unassembled WGS sequence"/>
</dbReference>
<dbReference type="AlphaFoldDB" id="A0ABD1MUG5"/>
<gene>
    <name evidence="2" type="ORF">Fmac_013569</name>
</gene>